<protein>
    <submittedName>
        <fullName evidence="1">Uncharacterized protein</fullName>
    </submittedName>
</protein>
<dbReference type="OrthoDB" id="9943575at2"/>
<evidence type="ECO:0000313" key="1">
    <source>
        <dbReference type="EMBL" id="KHA70493.1"/>
    </source>
</evidence>
<dbReference type="Proteomes" id="UP000030564">
    <property type="component" value="Unassembled WGS sequence"/>
</dbReference>
<accession>A0A0A6D3L0</accession>
<dbReference type="AlphaFoldDB" id="A0A0A6D3L0"/>
<sequence length="68" mass="7235">MSENETKIEIDPYPAIKLIKGTVTGIYKIMLGGTDNVQVVVKLDEGGGTTEFSAAIGEYSVGDRIGDE</sequence>
<name>A0A0A6D3L0_9PSED</name>
<proteinExistence type="predicted"/>
<dbReference type="PATRIC" id="fig|587753.9.peg.4285"/>
<gene>
    <name evidence="1" type="ORF">NZ35_25390</name>
</gene>
<reference evidence="1 2" key="1">
    <citation type="submission" date="2014-10" db="EMBL/GenBank/DDBJ databases">
        <title>Draft genome sequence of Pseudomonas chlororaphis EA105.</title>
        <authorList>
            <person name="McCully L.M."/>
            <person name="Bitzer A.S."/>
            <person name="Spence C."/>
            <person name="Bais H."/>
            <person name="Silby M.W."/>
        </authorList>
    </citation>
    <scope>NUCLEOTIDE SEQUENCE [LARGE SCALE GENOMIC DNA]</scope>
    <source>
        <strain evidence="1 2">EA105</strain>
    </source>
</reference>
<organism evidence="1 2">
    <name type="scientific">Pseudomonas chlororaphis</name>
    <dbReference type="NCBI Taxonomy" id="587753"/>
    <lineage>
        <taxon>Bacteria</taxon>
        <taxon>Pseudomonadati</taxon>
        <taxon>Pseudomonadota</taxon>
        <taxon>Gammaproteobacteria</taxon>
        <taxon>Pseudomonadales</taxon>
        <taxon>Pseudomonadaceae</taxon>
        <taxon>Pseudomonas</taxon>
    </lineage>
</organism>
<dbReference type="EMBL" id="JSFK01000036">
    <property type="protein sequence ID" value="KHA70493.1"/>
    <property type="molecule type" value="Genomic_DNA"/>
</dbReference>
<evidence type="ECO:0000313" key="2">
    <source>
        <dbReference type="Proteomes" id="UP000030564"/>
    </source>
</evidence>
<comment type="caution">
    <text evidence="1">The sequence shown here is derived from an EMBL/GenBank/DDBJ whole genome shotgun (WGS) entry which is preliminary data.</text>
</comment>